<gene>
    <name evidence="2" type="ORF">FHY64_13805</name>
</gene>
<dbReference type="AlphaFoldDB" id="A0A5C5G8S1"/>
<dbReference type="PANTHER" id="PTHR30399">
    <property type="entry name" value="UNCHARACTERIZED PROTEIN YGJP"/>
    <property type="match status" value="1"/>
</dbReference>
<reference evidence="2 3" key="1">
    <citation type="submission" date="2019-06" db="EMBL/GenBank/DDBJ databases">
        <title>Genome of new Rhodobacteraceae sp. SM1903.</title>
        <authorList>
            <person name="Ren X."/>
        </authorList>
    </citation>
    <scope>NUCLEOTIDE SEQUENCE [LARGE SCALE GENOMIC DNA]</scope>
    <source>
        <strain evidence="2 3">SM1903</strain>
    </source>
</reference>
<proteinExistence type="predicted"/>
<organism evidence="2 3">
    <name type="scientific">Pelagovum pacificum</name>
    <dbReference type="NCBI Taxonomy" id="2588711"/>
    <lineage>
        <taxon>Bacteria</taxon>
        <taxon>Pseudomonadati</taxon>
        <taxon>Pseudomonadota</taxon>
        <taxon>Alphaproteobacteria</taxon>
        <taxon>Rhodobacterales</taxon>
        <taxon>Paracoccaceae</taxon>
        <taxon>Pelagovum</taxon>
    </lineage>
</organism>
<dbReference type="Gene3D" id="3.30.2010.10">
    <property type="entry name" value="Metalloproteases ('zincins'), catalytic domain"/>
    <property type="match status" value="1"/>
</dbReference>
<evidence type="ECO:0000313" key="2">
    <source>
        <dbReference type="EMBL" id="TNY31108.1"/>
    </source>
</evidence>
<evidence type="ECO:0000259" key="1">
    <source>
        <dbReference type="Pfam" id="PF01863"/>
    </source>
</evidence>
<keyword evidence="3" id="KW-1185">Reference proteome</keyword>
<dbReference type="RefSeq" id="WP_140195802.1">
    <property type="nucleotide sequence ID" value="NZ_CP065915.1"/>
</dbReference>
<dbReference type="Proteomes" id="UP000314011">
    <property type="component" value="Unassembled WGS sequence"/>
</dbReference>
<dbReference type="OrthoDB" id="9795402at2"/>
<name>A0A5C5G8S1_9RHOB</name>
<dbReference type="PANTHER" id="PTHR30399:SF1">
    <property type="entry name" value="UTP PYROPHOSPHATASE"/>
    <property type="match status" value="1"/>
</dbReference>
<dbReference type="Pfam" id="PF01863">
    <property type="entry name" value="YgjP-like"/>
    <property type="match status" value="1"/>
</dbReference>
<evidence type="ECO:0000313" key="3">
    <source>
        <dbReference type="Proteomes" id="UP000314011"/>
    </source>
</evidence>
<feature type="domain" description="YgjP-like metallopeptidase" evidence="1">
    <location>
        <begin position="8"/>
        <end position="97"/>
    </location>
</feature>
<comment type="caution">
    <text evidence="2">The sequence shown here is derived from an EMBL/GenBank/DDBJ whole genome shotgun (WGS) entry which is preliminary data.</text>
</comment>
<dbReference type="CDD" id="cd07344">
    <property type="entry name" value="M48_yhfN_like"/>
    <property type="match status" value="1"/>
</dbReference>
<protein>
    <submittedName>
        <fullName evidence="2">M48 family metallopeptidase</fullName>
    </submittedName>
</protein>
<dbReference type="InterPro" id="IPR002725">
    <property type="entry name" value="YgjP-like_metallopeptidase"/>
</dbReference>
<dbReference type="InterPro" id="IPR053136">
    <property type="entry name" value="UTP_pyrophosphatase-like"/>
</dbReference>
<accession>A0A5C5G8S1</accession>
<sequence>MRNPEDRRAYLRHRVDYWCERLRATPRIVRIQRMTRKWGSCSTGGIITLAEDLADQETCFQDFVIAHELLHLRIPNHGKVFKALMTAHVPQWRDHDKHRLAGNRSGVSR</sequence>
<dbReference type="EMBL" id="VFFF01000002">
    <property type="protein sequence ID" value="TNY31108.1"/>
    <property type="molecule type" value="Genomic_DNA"/>
</dbReference>